<feature type="region of interest" description="Disordered" evidence="1">
    <location>
        <begin position="63"/>
        <end position="174"/>
    </location>
</feature>
<feature type="region of interest" description="Disordered" evidence="1">
    <location>
        <begin position="206"/>
        <end position="247"/>
    </location>
</feature>
<sequence length="686" mass="76856">MQQRERSRDPPTHHTYQRSTDSTRSVGSSTRHVPNHIRMQSSEQLPQAVPLISRDASGYFNMSNIQPRAYSPAATPRTSTEQPRTPASMHSNPQRGSTTSGFKSGHERVESFYAQKRRDSNSTSATSDTKTSRSRGRSFVRRDSSTSSRGASQKRSGSRRASFKEAIRRASNDIGKGVDILRMGSADRDKWVQREKDKILREVEEARRQNAAMRPKYQQDYMAERQRQSIDNRNSSRPPPKNGEFSAGDQLNALERALQDENDPNHAEALADALRSGKRTAGEGFAFFLSKAIDPLKSKKPRQNSDDSDLSFADIGNADEMLDCERCGRPVLTGLKDGLCERCYAIRLKGVQDWFDQTSSPAADSDNDDASDSSWSASSHNSYLSRRSATSKSFSNSGTRSNHSSPTRARPVDEERYMKIAVNRRIRRIRQTIYIDPGNPFESHEEENYQDLSTTSQTSPDEYTTPLDQSLRNSASSNERYIFGEPSMDTPLLPHEIDALPLPQFPSVPRHIRDSSFGPAIASPVPQRVGTPDLIRSIPITLDFDDFPTLPKSQLTLAEALKLDQEEERKKASIPLSLNPPTPPPKDFVLLSPAVYSPQRSPKVHAVRPSADESEDYVAPRTYWRRSLPSVTKGLNLLAVPTEQAGERRGSKDDIEVRNTRYYGFYDGVLEEYRQSKAFGAGDGRT</sequence>
<dbReference type="Proteomes" id="UP000073492">
    <property type="component" value="Unassembled WGS sequence"/>
</dbReference>
<gene>
    <name evidence="2" type="ORF">AC579_7709</name>
</gene>
<feature type="compositionally biased region" description="Polar residues" evidence="1">
    <location>
        <begin position="450"/>
        <end position="473"/>
    </location>
</feature>
<dbReference type="OrthoDB" id="3647549at2759"/>
<dbReference type="AlphaFoldDB" id="A0A139IUA9"/>
<reference evidence="2 3" key="1">
    <citation type="submission" date="2015-07" db="EMBL/GenBank/DDBJ databases">
        <title>Comparative genomics of the Sigatoka disease complex on banana suggests a link between parallel evolutionary changes in Pseudocercospora fijiensis and Pseudocercospora eumusae and increased virulence on the banana host.</title>
        <authorList>
            <person name="Chang T.-C."/>
            <person name="Salvucci A."/>
            <person name="Crous P.W."/>
            <person name="Stergiopoulos I."/>
        </authorList>
    </citation>
    <scope>NUCLEOTIDE SEQUENCE [LARGE SCALE GENOMIC DNA]</scope>
    <source>
        <strain evidence="2 3">CBS 116634</strain>
    </source>
</reference>
<evidence type="ECO:0000256" key="1">
    <source>
        <dbReference type="SAM" id="MobiDB-lite"/>
    </source>
</evidence>
<name>A0A139IUA9_9PEZI</name>
<feature type="compositionally biased region" description="Basic and acidic residues" evidence="1">
    <location>
        <begin position="104"/>
        <end position="120"/>
    </location>
</feature>
<feature type="region of interest" description="Disordered" evidence="1">
    <location>
        <begin position="436"/>
        <end position="473"/>
    </location>
</feature>
<feature type="compositionally biased region" description="Polar residues" evidence="1">
    <location>
        <begin position="76"/>
        <end position="102"/>
    </location>
</feature>
<evidence type="ECO:0000313" key="2">
    <source>
        <dbReference type="EMBL" id="KXT18154.1"/>
    </source>
</evidence>
<proteinExistence type="predicted"/>
<feature type="compositionally biased region" description="Basic and acidic residues" evidence="1">
    <location>
        <begin position="1"/>
        <end position="12"/>
    </location>
</feature>
<accession>A0A139IUA9</accession>
<dbReference type="EMBL" id="LFZO01000010">
    <property type="protein sequence ID" value="KXT18154.1"/>
    <property type="molecule type" value="Genomic_DNA"/>
</dbReference>
<organism evidence="2 3">
    <name type="scientific">Pseudocercospora musae</name>
    <dbReference type="NCBI Taxonomy" id="113226"/>
    <lineage>
        <taxon>Eukaryota</taxon>
        <taxon>Fungi</taxon>
        <taxon>Dikarya</taxon>
        <taxon>Ascomycota</taxon>
        <taxon>Pezizomycotina</taxon>
        <taxon>Dothideomycetes</taxon>
        <taxon>Dothideomycetidae</taxon>
        <taxon>Mycosphaerellales</taxon>
        <taxon>Mycosphaerellaceae</taxon>
        <taxon>Pseudocercospora</taxon>
    </lineage>
</organism>
<feature type="region of interest" description="Disordered" evidence="1">
    <location>
        <begin position="1"/>
        <end position="50"/>
    </location>
</feature>
<feature type="compositionally biased region" description="Basic and acidic residues" evidence="1">
    <location>
        <begin position="162"/>
        <end position="171"/>
    </location>
</feature>
<feature type="compositionally biased region" description="Polar residues" evidence="1">
    <location>
        <begin position="17"/>
        <end position="45"/>
    </location>
</feature>
<protein>
    <submittedName>
        <fullName evidence="2">Uncharacterized protein</fullName>
    </submittedName>
</protein>
<keyword evidence="3" id="KW-1185">Reference proteome</keyword>
<feature type="region of interest" description="Disordered" evidence="1">
    <location>
        <begin position="359"/>
        <end position="416"/>
    </location>
</feature>
<comment type="caution">
    <text evidence="2">The sequence shown here is derived from an EMBL/GenBank/DDBJ whole genome shotgun (WGS) entry which is preliminary data.</text>
</comment>
<feature type="compositionally biased region" description="Polar residues" evidence="1">
    <location>
        <begin position="380"/>
        <end position="407"/>
    </location>
</feature>
<feature type="compositionally biased region" description="Polar residues" evidence="1">
    <location>
        <begin position="145"/>
        <end position="155"/>
    </location>
</feature>
<evidence type="ECO:0000313" key="3">
    <source>
        <dbReference type="Proteomes" id="UP000073492"/>
    </source>
</evidence>